<keyword evidence="1" id="KW-0175">Coiled coil</keyword>
<reference evidence="3" key="1">
    <citation type="submission" date="2020-11" db="EMBL/GenBank/DDBJ databases">
        <authorList>
            <person name="Tran Van P."/>
        </authorList>
    </citation>
    <scope>NUCLEOTIDE SEQUENCE</scope>
</reference>
<feature type="compositionally biased region" description="Basic and acidic residues" evidence="2">
    <location>
        <begin position="413"/>
        <end position="428"/>
    </location>
</feature>
<accession>A0A7R9DFA4</accession>
<feature type="region of interest" description="Disordered" evidence="2">
    <location>
        <begin position="469"/>
        <end position="493"/>
    </location>
</feature>
<evidence type="ECO:0000313" key="3">
    <source>
        <dbReference type="EMBL" id="CAD7413662.1"/>
    </source>
</evidence>
<dbReference type="EMBL" id="OD007090">
    <property type="protein sequence ID" value="CAD7413662.1"/>
    <property type="molecule type" value="Genomic_DNA"/>
</dbReference>
<feature type="region of interest" description="Disordered" evidence="2">
    <location>
        <begin position="705"/>
        <end position="768"/>
    </location>
</feature>
<dbReference type="Gene3D" id="1.20.5.340">
    <property type="match status" value="1"/>
</dbReference>
<dbReference type="AlphaFoldDB" id="A0A7R9DFA4"/>
<feature type="coiled-coil region" evidence="1">
    <location>
        <begin position="199"/>
        <end position="265"/>
    </location>
</feature>
<evidence type="ECO:0000256" key="1">
    <source>
        <dbReference type="SAM" id="Coils"/>
    </source>
</evidence>
<name>A0A7R9DFA4_TIMPO</name>
<feature type="region of interest" description="Disordered" evidence="2">
    <location>
        <begin position="407"/>
        <end position="439"/>
    </location>
</feature>
<protein>
    <recommendedName>
        <fullName evidence="4">DNA endonuclease RBBP8</fullName>
    </recommendedName>
</protein>
<feature type="compositionally biased region" description="Polar residues" evidence="2">
    <location>
        <begin position="92"/>
        <end position="111"/>
    </location>
</feature>
<feature type="compositionally biased region" description="Polar residues" evidence="2">
    <location>
        <begin position="473"/>
        <end position="485"/>
    </location>
</feature>
<evidence type="ECO:0000256" key="2">
    <source>
        <dbReference type="SAM" id="MobiDB-lite"/>
    </source>
</evidence>
<organism evidence="3">
    <name type="scientific">Timema poppense</name>
    <name type="common">Walking stick</name>
    <dbReference type="NCBI Taxonomy" id="170557"/>
    <lineage>
        <taxon>Eukaryota</taxon>
        <taxon>Metazoa</taxon>
        <taxon>Ecdysozoa</taxon>
        <taxon>Arthropoda</taxon>
        <taxon>Hexapoda</taxon>
        <taxon>Insecta</taxon>
        <taxon>Pterygota</taxon>
        <taxon>Neoptera</taxon>
        <taxon>Polyneoptera</taxon>
        <taxon>Phasmatodea</taxon>
        <taxon>Timematodea</taxon>
        <taxon>Timematoidea</taxon>
        <taxon>Timematidae</taxon>
        <taxon>Timema</taxon>
    </lineage>
</organism>
<feature type="region of interest" description="Disordered" evidence="2">
    <location>
        <begin position="83"/>
        <end position="111"/>
    </location>
</feature>
<feature type="compositionally biased region" description="Basic and acidic residues" evidence="2">
    <location>
        <begin position="720"/>
        <end position="731"/>
    </location>
</feature>
<evidence type="ECO:0008006" key="4">
    <source>
        <dbReference type="Google" id="ProtNLM"/>
    </source>
</evidence>
<sequence>MSRNLVIVLENFDSEDMESMLIRSQDVESEPQSRGYKPLLPADEIGVRSRIILVSRDWKSGVQAYPGIGKVELEEVNPHLRGEKVEDHLGNVTPSSPDRDSNLGSPCPQQSSSLANYATEADYITITFSAGLQCLWAENVASQVVLSGSRVNPETRGYPGGMEDLWTSLFDVNIARKHCNDEEELRGVAILLDTTFTCFKRLKYKVDNIQQTADELRRRLDATTKELDRAEGEVIRNRLMPCERCQKLERQVSDQSKKLKQSDKRIKSIARILNLGNTQDCADQSQGNSKSVAKAYDLVSQMLLGDDDLENEDLSGEKPKNKRERIEHIAPKKIFTAQDKTPEKKRLKADVGVTLVPESFSSQLYECRQANRMIIPETLGPCEVPDNVSPKRPLAEVLNANTNLEPAPILTTPEKHGAGSGAVKEKDSPVIGSTSKRSFPNSCKRNVTLEEVDNAASRKHHKTVVEVPLTAPPNKSGSPSILKTTGGQGTSKAKIDIEGKSTLATGAVIVQGNPSTSSPQGAKKADYWTLKPMHELFDSPLKEKVKIGGRRLKQTTLSLAKFPKKSDVCSFTEFNRGVRQTSTEASVKVSSIGYNDDDALLQKNLEELLQQESEIIELADDDDEVVLESPNVLRRDTLHAGRLVKPQSSGHVKNSLIHRPVLDPDETLFIPSISCKKPVVKNSKLSLRIKKQADSTDIDELLEEMAKPRVAGVPGSAKTPRPDGDDMDCRQRKVNKQLNEERNSRVSQSDISDFDRIPEESPSSPPYVYQRDAVRGKKARSRLEGWACQDCKELYDGLNLTDAERKTLMNKCSKHRNKFPIRDNTQSGIWFHQTPPEKEQESQATIGK</sequence>
<feature type="region of interest" description="Disordered" evidence="2">
    <location>
        <begin position="827"/>
        <end position="848"/>
    </location>
</feature>
<proteinExistence type="predicted"/>
<gene>
    <name evidence="3" type="ORF">TPSB3V08_LOCUS9173</name>
</gene>